<evidence type="ECO:0000313" key="2">
    <source>
        <dbReference type="EMBL" id="QJA56150.1"/>
    </source>
</evidence>
<proteinExistence type="predicted"/>
<dbReference type="AlphaFoldDB" id="A0A6H1ZH79"/>
<evidence type="ECO:0000313" key="4">
    <source>
        <dbReference type="EMBL" id="QJH97284.1"/>
    </source>
</evidence>
<sequence length="110" mass="11943">MGFSDKIYKADIDFATSGDQEIIAAPSAGRIVIDFILVFPEGATTLQLLDGSTDYGGQYALDAKQPFVLENTTRDYEGLISCTNEAAFQINSTAAVQVSGFVKYRILDTF</sequence>
<dbReference type="EMBL" id="MT144017">
    <property type="protein sequence ID" value="QJA46625.1"/>
    <property type="molecule type" value="Genomic_DNA"/>
</dbReference>
<accession>A0A6H1ZH79</accession>
<protein>
    <submittedName>
        <fullName evidence="1">Uncharacterized protein</fullName>
    </submittedName>
</protein>
<dbReference type="EMBL" id="MT142463">
    <property type="protein sequence ID" value="QJA81570.1"/>
    <property type="molecule type" value="Genomic_DNA"/>
</dbReference>
<organism evidence="1">
    <name type="scientific">viral metagenome</name>
    <dbReference type="NCBI Taxonomy" id="1070528"/>
    <lineage>
        <taxon>unclassified sequences</taxon>
        <taxon>metagenomes</taxon>
        <taxon>organismal metagenomes</taxon>
    </lineage>
</organism>
<gene>
    <name evidence="3" type="ORF">MM415A00523_0020</name>
    <name evidence="2" type="ORF">MM415B01923_0014</name>
    <name evidence="1" type="ORF">TM448A00481_0001</name>
    <name evidence="4" type="ORF">TM448B00967_0013</name>
</gene>
<dbReference type="EMBL" id="MT141202">
    <property type="protein sequence ID" value="QJA56150.1"/>
    <property type="molecule type" value="Genomic_DNA"/>
</dbReference>
<reference evidence="1" key="1">
    <citation type="submission" date="2020-03" db="EMBL/GenBank/DDBJ databases">
        <title>The deep terrestrial virosphere.</title>
        <authorList>
            <person name="Holmfeldt K."/>
            <person name="Nilsson E."/>
            <person name="Simone D."/>
            <person name="Lopez-Fernandez M."/>
            <person name="Wu X."/>
            <person name="de Brujin I."/>
            <person name="Lundin D."/>
            <person name="Andersson A."/>
            <person name="Bertilsson S."/>
            <person name="Dopson M."/>
        </authorList>
    </citation>
    <scope>NUCLEOTIDE SEQUENCE</scope>
    <source>
        <strain evidence="3">MM415A00523</strain>
        <strain evidence="2">MM415B01923</strain>
        <strain evidence="1">TM448A00481</strain>
        <strain evidence="4">TM448B00967</strain>
    </source>
</reference>
<name>A0A6H1ZH79_9ZZZZ</name>
<evidence type="ECO:0000313" key="3">
    <source>
        <dbReference type="EMBL" id="QJA81570.1"/>
    </source>
</evidence>
<dbReference type="EMBL" id="MT144680">
    <property type="protein sequence ID" value="QJH97284.1"/>
    <property type="molecule type" value="Genomic_DNA"/>
</dbReference>
<evidence type="ECO:0000313" key="1">
    <source>
        <dbReference type="EMBL" id="QJA46625.1"/>
    </source>
</evidence>